<feature type="compositionally biased region" description="Polar residues" evidence="2">
    <location>
        <begin position="771"/>
        <end position="782"/>
    </location>
</feature>
<feature type="compositionally biased region" description="Polar residues" evidence="2">
    <location>
        <begin position="47"/>
        <end position="58"/>
    </location>
</feature>
<evidence type="ECO:0000313" key="6">
    <source>
        <dbReference type="Proteomes" id="UP001150925"/>
    </source>
</evidence>
<feature type="compositionally biased region" description="Basic residues" evidence="2">
    <location>
        <begin position="334"/>
        <end position="344"/>
    </location>
</feature>
<name>A0A9W8E7N4_9FUNG</name>
<feature type="compositionally biased region" description="Basic and acidic residues" evidence="2">
    <location>
        <begin position="816"/>
        <end position="827"/>
    </location>
</feature>
<feature type="coiled-coil region" evidence="1">
    <location>
        <begin position="1133"/>
        <end position="1181"/>
    </location>
</feature>
<keyword evidence="1" id="KW-0175">Coiled coil</keyword>
<dbReference type="InterPro" id="IPR036274">
    <property type="entry name" value="HR1_rpt_sf"/>
</dbReference>
<keyword evidence="6" id="KW-1185">Reference proteome</keyword>
<feature type="compositionally biased region" description="Polar residues" evidence="2">
    <location>
        <begin position="69"/>
        <end position="81"/>
    </location>
</feature>
<feature type="compositionally biased region" description="Low complexity" evidence="2">
    <location>
        <begin position="398"/>
        <end position="409"/>
    </location>
</feature>
<dbReference type="Pfam" id="PF25078">
    <property type="entry name" value="DUF7801"/>
    <property type="match status" value="1"/>
</dbReference>
<feature type="non-terminal residue" evidence="5">
    <location>
        <position position="1"/>
    </location>
</feature>
<feature type="coiled-coil region" evidence="1">
    <location>
        <begin position="999"/>
        <end position="1082"/>
    </location>
</feature>
<evidence type="ECO:0000256" key="1">
    <source>
        <dbReference type="SAM" id="Coils"/>
    </source>
</evidence>
<feature type="compositionally biased region" description="Polar residues" evidence="2">
    <location>
        <begin position="25"/>
        <end position="35"/>
    </location>
</feature>
<feature type="region of interest" description="Disordered" evidence="2">
    <location>
        <begin position="553"/>
        <end position="615"/>
    </location>
</feature>
<feature type="domain" description="Up-regulated during septation protein 1" evidence="3">
    <location>
        <begin position="435"/>
        <end position="538"/>
    </location>
</feature>
<dbReference type="Pfam" id="PF15456">
    <property type="entry name" value="Uds1"/>
    <property type="match status" value="1"/>
</dbReference>
<evidence type="ECO:0000313" key="5">
    <source>
        <dbReference type="EMBL" id="KAJ1966771.1"/>
    </source>
</evidence>
<dbReference type="EMBL" id="JANBPY010000456">
    <property type="protein sequence ID" value="KAJ1966771.1"/>
    <property type="molecule type" value="Genomic_DNA"/>
</dbReference>
<dbReference type="PANTHER" id="PTHR45615">
    <property type="entry name" value="MYOSIN HEAVY CHAIN, NON-MUSCLE"/>
    <property type="match status" value="1"/>
</dbReference>
<feature type="compositionally biased region" description="Polar residues" evidence="2">
    <location>
        <begin position="1257"/>
        <end position="1266"/>
    </location>
</feature>
<feature type="compositionally biased region" description="Low complexity" evidence="2">
    <location>
        <begin position="116"/>
        <end position="142"/>
    </location>
</feature>
<dbReference type="PANTHER" id="PTHR45615:SF80">
    <property type="entry name" value="GRIP DOMAIN-CONTAINING PROTEIN"/>
    <property type="match status" value="1"/>
</dbReference>
<reference evidence="5" key="1">
    <citation type="submission" date="2022-07" db="EMBL/GenBank/DDBJ databases">
        <title>Phylogenomic reconstructions and comparative analyses of Kickxellomycotina fungi.</title>
        <authorList>
            <person name="Reynolds N.K."/>
            <person name="Stajich J.E."/>
            <person name="Barry K."/>
            <person name="Grigoriev I.V."/>
            <person name="Crous P."/>
            <person name="Smith M.E."/>
        </authorList>
    </citation>
    <scope>NUCLEOTIDE SEQUENCE</scope>
    <source>
        <strain evidence="5">RSA 1196</strain>
    </source>
</reference>
<dbReference type="OrthoDB" id="5569911at2759"/>
<feature type="region of interest" description="Disordered" evidence="2">
    <location>
        <begin position="1244"/>
        <end position="1327"/>
    </location>
</feature>
<feature type="compositionally biased region" description="Pro residues" evidence="2">
    <location>
        <begin position="89"/>
        <end position="99"/>
    </location>
</feature>
<feature type="region of interest" description="Disordered" evidence="2">
    <location>
        <begin position="765"/>
        <end position="827"/>
    </location>
</feature>
<accession>A0A9W8E7N4</accession>
<proteinExistence type="predicted"/>
<feature type="compositionally biased region" description="Polar residues" evidence="2">
    <location>
        <begin position="672"/>
        <end position="690"/>
    </location>
</feature>
<organism evidence="5 6">
    <name type="scientific">Dispira parvispora</name>
    <dbReference type="NCBI Taxonomy" id="1520584"/>
    <lineage>
        <taxon>Eukaryota</taxon>
        <taxon>Fungi</taxon>
        <taxon>Fungi incertae sedis</taxon>
        <taxon>Zoopagomycota</taxon>
        <taxon>Kickxellomycotina</taxon>
        <taxon>Dimargaritomycetes</taxon>
        <taxon>Dimargaritales</taxon>
        <taxon>Dimargaritaceae</taxon>
        <taxon>Dispira</taxon>
    </lineage>
</organism>
<feature type="region of interest" description="Disordered" evidence="2">
    <location>
        <begin position="669"/>
        <end position="690"/>
    </location>
</feature>
<feature type="compositionally biased region" description="Polar residues" evidence="2">
    <location>
        <begin position="560"/>
        <end position="574"/>
    </location>
</feature>
<feature type="compositionally biased region" description="Polar residues" evidence="2">
    <location>
        <begin position="582"/>
        <end position="607"/>
    </location>
</feature>
<gene>
    <name evidence="5" type="ORF">IWQ62_002262</name>
</gene>
<sequence length="1412" mass="155973">KKKKSKSKSKSKSRKDHDADAASFSELSGQTSVQPSGKLDPSDQDGESSIVSQASHSSWGGDHPVASRLSGSPAHTSQRQSLVDDVPMECPPPSIPLPAIPSAVHRASYHSRSRESSITSSTKSPTESGFSPPGTTTHHPGPNMFSDVAYQAAIQTQQSLEESSFYQRSPPLRPGNARPVTMFYQTQHPLPLSAAINDDPSLEPPNRPFAPIKRARAGSVDNLQLTLSNSQNEKSTNGSLNSLGKLFNIPRGNRSSHELVRPKSIAGLKISSPVLIQPSHALSTLGPALRDLAKDEESKEAPTSPNISISTRKDSLSTNSALLGNDPVNNWFSKMHRQSSRPKTYHAGPNASLDDSRPTDNETNITPSSPVVHHGKISEKARPKSTFVNLSARPPPSTDSSPFSSPDTDSLTRGLEEELDLSNDMVLSSVLLRTIEDTQGYTPLTLEYVETVKKDQSLLKTRIAGLETRLEVEIKMRDAARSLYQLHSHSKKMSRQAKEQLDTANRKVCQVLEELHTLSTRSHRNDAQLVQHAAAVLRRGCVVAQSKSIGPRASALPNRLRSSSAQATMAPFSTRTRDDLDQPTTPSPARSVDNTEANPIQSQSQESDLPDATLSPDMTLVLDRIREMERRLVELQEEHTDTLEALDTAQAQLDEKEQLVVELRDDLDRAMSDQSRNTDGSSSQLGNINRSPTTYSTLSLSTMAFPHTLYRTPSACLEALEQDMNGVSLPSWTQESGERTSMLQNQVEQLQEEKEALLRRLNNLECDNSDSESVPSKSNSHRTPSEGGPTEGGRWSRSSLLTDSAWSQSQGSSSERPPETEQQLEHLKRSLSSITKAKEHTEANLKEEKFLSRKFKGSLNQVIDSLEGIFHQAGELYQWSYPASLTERTGTSASEGSSSDPVGRLKAVQRHLEFAIGAYGQQIQKSEDQMEHILHLGRRLRSALSTEGLDLANDADDTDPLVNLTGYVEHLVVHCFEQTEKLRDQSAQARETTVDASVAEKMEAANKSYLDQISALEERLGRQSQELVKLRETLDITETSASDSMARLTELTGVHKALQLRLRDKEDEVNQHKTQSVQLQELMAECQRTHLTPAKFEVEKKKWQHETETQLSKLRMTHHAQLHKVHGQYLTKDHQLNQRDELLKQELEKLTQRFNSVSQRCAGFESERSRYEQKLDGLRHQVFALETALTQSKVDRIIGCSDSPTQASFGEQLTPLHVGKRAHSPSPLAVGGQTLPSLTGRMAKEAGETSGGLVSDGQENSTSTLQRDPALTDKQAVSAGEDPNGEITKSSDKDFLTTRPATPGSMHSPSPSRPVLSTHATGGMMDPHKITKFYPQLLELRQEFRELVSDLRSQHHAQMDALAEENKTLTRELRLLKQKYDERTWNAVSKALQTDTCVATVEVTTTDSTTTD</sequence>
<protein>
    <recommendedName>
        <fullName evidence="7">Up-regulated during septation protein 1 domain-containing protein</fullName>
    </recommendedName>
</protein>
<evidence type="ECO:0008006" key="7">
    <source>
        <dbReference type="Google" id="ProtNLM"/>
    </source>
</evidence>
<feature type="domain" description="DUF7801" evidence="4">
    <location>
        <begin position="1117"/>
        <end position="1196"/>
    </location>
</feature>
<dbReference type="Proteomes" id="UP001150925">
    <property type="component" value="Unassembled WGS sequence"/>
</dbReference>
<evidence type="ECO:0000256" key="2">
    <source>
        <dbReference type="SAM" id="MobiDB-lite"/>
    </source>
</evidence>
<comment type="caution">
    <text evidence="5">The sequence shown here is derived from an EMBL/GenBank/DDBJ whole genome shotgun (WGS) entry which is preliminary data.</text>
</comment>
<feature type="compositionally biased region" description="Low complexity" evidence="2">
    <location>
        <begin position="804"/>
        <end position="814"/>
    </location>
</feature>
<feature type="compositionally biased region" description="Basic residues" evidence="2">
    <location>
        <begin position="1"/>
        <end position="14"/>
    </location>
</feature>
<dbReference type="InterPro" id="IPR029191">
    <property type="entry name" value="Uds1"/>
</dbReference>
<feature type="coiled-coil region" evidence="1">
    <location>
        <begin position="1352"/>
        <end position="1379"/>
    </location>
</feature>
<dbReference type="InterPro" id="IPR056703">
    <property type="entry name" value="DUF7801"/>
</dbReference>
<dbReference type="SUPFAM" id="SSF46585">
    <property type="entry name" value="HR1 repeat"/>
    <property type="match status" value="1"/>
</dbReference>
<feature type="region of interest" description="Disordered" evidence="2">
    <location>
        <begin position="294"/>
        <end position="413"/>
    </location>
</feature>
<evidence type="ECO:0000259" key="3">
    <source>
        <dbReference type="Pfam" id="PF15456"/>
    </source>
</evidence>
<feature type="compositionally biased region" description="Polar residues" evidence="2">
    <location>
        <begin position="301"/>
        <end position="332"/>
    </location>
</feature>
<feature type="region of interest" description="Disordered" evidence="2">
    <location>
        <begin position="1"/>
        <end position="145"/>
    </location>
</feature>
<evidence type="ECO:0000259" key="4">
    <source>
        <dbReference type="Pfam" id="PF25078"/>
    </source>
</evidence>